<dbReference type="Pfam" id="PF20428">
    <property type="entry name" value="Sey1_3HB"/>
    <property type="match status" value="1"/>
</dbReference>
<evidence type="ECO:0000256" key="2">
    <source>
        <dbReference type="SAM" id="Phobius"/>
    </source>
</evidence>
<gene>
    <name evidence="4" type="ORF">TGP89_357330</name>
</gene>
<dbReference type="AlphaFoldDB" id="A0A086J6D4"/>
<evidence type="ECO:0000259" key="3">
    <source>
        <dbReference type="Pfam" id="PF20428"/>
    </source>
</evidence>
<evidence type="ECO:0000256" key="1">
    <source>
        <dbReference type="SAM" id="MobiDB-lite"/>
    </source>
</evidence>
<evidence type="ECO:0000313" key="4">
    <source>
        <dbReference type="EMBL" id="KFG27702.1"/>
    </source>
</evidence>
<sequence length="280" mass="30344">MRLHPLSVATPTLFPPAAPEAPKGAASSPASSSVFFATSPLSEAEKEELSVLPRSFFSELLDDLHTQAIHQKALRQMQQMCRDAQLLQQGRTRVSWRSVPLWGWLILLALGWNELTAVLSFVTGNWIFFPVLLLALAAAAAALLTGNAQVALASLQHCLLLAKTVAVPLAKQVLVAALSAVDVSPKRGETGRCMQRHGEGRRPSAGDRAQQACGDLCRRTGGEGEANLGGKERNGELVKKWGDCAAVSASFMWSRRRGKIPTESHDRRQLYTCIDVNILT</sequence>
<feature type="region of interest" description="Disordered" evidence="1">
    <location>
        <begin position="189"/>
        <end position="208"/>
    </location>
</feature>
<dbReference type="EMBL" id="AEYI02002677">
    <property type="protein sequence ID" value="KFG27702.1"/>
    <property type="molecule type" value="Genomic_DNA"/>
</dbReference>
<feature type="domain" description="Sey1/RHD3-like three-helix bundle" evidence="3">
    <location>
        <begin position="54"/>
        <end position="135"/>
    </location>
</feature>
<evidence type="ECO:0000313" key="5">
    <source>
        <dbReference type="Proteomes" id="UP000028828"/>
    </source>
</evidence>
<comment type="caution">
    <text evidence="4">The sequence shown here is derived from an EMBL/GenBank/DDBJ whole genome shotgun (WGS) entry which is preliminary data.</text>
</comment>
<feature type="transmembrane region" description="Helical" evidence="2">
    <location>
        <begin position="127"/>
        <end position="146"/>
    </location>
</feature>
<keyword evidence="2" id="KW-0472">Membrane</keyword>
<keyword evidence="2" id="KW-1133">Transmembrane helix</keyword>
<accession>A0A086J6D4</accession>
<reference evidence="4 5" key="1">
    <citation type="submission" date="2014-03" db="EMBL/GenBank/DDBJ databases">
        <authorList>
            <person name="Sibley D."/>
            <person name="Venepally P."/>
            <person name="Karamycheva S."/>
            <person name="Hadjithomas M."/>
            <person name="Khan A."/>
            <person name="Brunk B."/>
            <person name="Roos D."/>
            <person name="Caler E."/>
            <person name="Lorenzi H."/>
        </authorList>
    </citation>
    <scope>NUCLEOTIDE SEQUENCE [LARGE SCALE GENOMIC DNA]</scope>
    <source>
        <strain evidence="5">p89</strain>
    </source>
</reference>
<feature type="transmembrane region" description="Helical" evidence="2">
    <location>
        <begin position="101"/>
        <end position="121"/>
    </location>
</feature>
<feature type="compositionally biased region" description="Basic and acidic residues" evidence="1">
    <location>
        <begin position="189"/>
        <end position="205"/>
    </location>
</feature>
<dbReference type="Proteomes" id="UP000028828">
    <property type="component" value="Unassembled WGS sequence"/>
</dbReference>
<name>A0A086J6D4_TOXGO</name>
<protein>
    <submittedName>
        <fullName evidence="4">Putative root hair defective 3 gtp-binding protein</fullName>
    </submittedName>
</protein>
<keyword evidence="2" id="KW-0812">Transmembrane</keyword>
<organism evidence="4 5">
    <name type="scientific">Toxoplasma gondii p89</name>
    <dbReference type="NCBI Taxonomy" id="943119"/>
    <lineage>
        <taxon>Eukaryota</taxon>
        <taxon>Sar</taxon>
        <taxon>Alveolata</taxon>
        <taxon>Apicomplexa</taxon>
        <taxon>Conoidasida</taxon>
        <taxon>Coccidia</taxon>
        <taxon>Eucoccidiorida</taxon>
        <taxon>Eimeriorina</taxon>
        <taxon>Sarcocystidae</taxon>
        <taxon>Toxoplasma</taxon>
    </lineage>
</organism>
<dbReference type="VEuPathDB" id="ToxoDB:TGP89_357330"/>
<dbReference type="InterPro" id="IPR046758">
    <property type="entry name" value="Sey1/RHD3-like_3HB"/>
</dbReference>
<proteinExistence type="predicted"/>